<dbReference type="Proteomes" id="UP000823775">
    <property type="component" value="Unassembled WGS sequence"/>
</dbReference>
<feature type="compositionally biased region" description="Basic and acidic residues" evidence="1">
    <location>
        <begin position="96"/>
        <end position="123"/>
    </location>
</feature>
<name>A0ABS8T922_DATST</name>
<protein>
    <submittedName>
        <fullName evidence="2">Uncharacterized protein</fullName>
    </submittedName>
</protein>
<comment type="caution">
    <text evidence="2">The sequence shown here is derived from an EMBL/GenBank/DDBJ whole genome shotgun (WGS) entry which is preliminary data.</text>
</comment>
<organism evidence="2 3">
    <name type="scientific">Datura stramonium</name>
    <name type="common">Jimsonweed</name>
    <name type="synonym">Common thornapple</name>
    <dbReference type="NCBI Taxonomy" id="4076"/>
    <lineage>
        <taxon>Eukaryota</taxon>
        <taxon>Viridiplantae</taxon>
        <taxon>Streptophyta</taxon>
        <taxon>Embryophyta</taxon>
        <taxon>Tracheophyta</taxon>
        <taxon>Spermatophyta</taxon>
        <taxon>Magnoliopsida</taxon>
        <taxon>eudicotyledons</taxon>
        <taxon>Gunneridae</taxon>
        <taxon>Pentapetalae</taxon>
        <taxon>asterids</taxon>
        <taxon>lamiids</taxon>
        <taxon>Solanales</taxon>
        <taxon>Solanaceae</taxon>
        <taxon>Solanoideae</taxon>
        <taxon>Datureae</taxon>
        <taxon>Datura</taxon>
    </lineage>
</organism>
<evidence type="ECO:0000313" key="2">
    <source>
        <dbReference type="EMBL" id="MCD7467909.1"/>
    </source>
</evidence>
<evidence type="ECO:0000256" key="1">
    <source>
        <dbReference type="SAM" id="MobiDB-lite"/>
    </source>
</evidence>
<feature type="region of interest" description="Disordered" evidence="1">
    <location>
        <begin position="72"/>
        <end position="123"/>
    </location>
</feature>
<evidence type="ECO:0000313" key="3">
    <source>
        <dbReference type="Proteomes" id="UP000823775"/>
    </source>
</evidence>
<reference evidence="2 3" key="1">
    <citation type="journal article" date="2021" name="BMC Genomics">
        <title>Datura genome reveals duplications of psychoactive alkaloid biosynthetic genes and high mutation rate following tissue culture.</title>
        <authorList>
            <person name="Rajewski A."/>
            <person name="Carter-House D."/>
            <person name="Stajich J."/>
            <person name="Litt A."/>
        </authorList>
    </citation>
    <scope>NUCLEOTIDE SEQUENCE [LARGE SCALE GENOMIC DNA]</scope>
    <source>
        <strain evidence="2">AR-01</strain>
    </source>
</reference>
<gene>
    <name evidence="2" type="ORF">HAX54_005611</name>
</gene>
<keyword evidence="3" id="KW-1185">Reference proteome</keyword>
<sequence length="123" mass="13332">MLKMSDLPGTGPHGTSVGTCSSITLWRTGHDAQAGHGSLKLTYEVLSRQLSLENVALEGINEVKDKHLEQKGAQEGLWGRPAVQALEARRPQGQVRHPEALADNQRHGGRRSDHSAVGELRTP</sequence>
<dbReference type="EMBL" id="JACEIK010001282">
    <property type="protein sequence ID" value="MCD7467909.1"/>
    <property type="molecule type" value="Genomic_DNA"/>
</dbReference>
<accession>A0ABS8T922</accession>
<proteinExistence type="predicted"/>